<dbReference type="PROSITE" id="PS50016">
    <property type="entry name" value="ZF_PHD_2"/>
    <property type="match status" value="1"/>
</dbReference>
<feature type="region of interest" description="Disordered" evidence="10">
    <location>
        <begin position="1"/>
        <end position="21"/>
    </location>
</feature>
<name>A0A177C481_9PLEO</name>
<dbReference type="GeneID" id="28762762"/>
<comment type="similarity">
    <text evidence="2">Belongs to the ING family.</text>
</comment>
<keyword evidence="5 8" id="KW-0862">Zinc</keyword>
<feature type="binding site" evidence="8">
    <location>
        <position position="753"/>
    </location>
    <ligand>
        <name>Zn(2+)</name>
        <dbReference type="ChEBI" id="CHEBI:29105"/>
        <label>2</label>
    </ligand>
</feature>
<dbReference type="OrthoDB" id="5411773at2759"/>
<feature type="binding site" evidence="8">
    <location>
        <position position="781"/>
    </location>
    <ligand>
        <name>Zn(2+)</name>
        <dbReference type="ChEBI" id="CHEBI:29105"/>
        <label>2</label>
    </ligand>
</feature>
<feature type="site" description="Histone H3K4me3 binding" evidence="7">
    <location>
        <position position="750"/>
    </location>
</feature>
<dbReference type="Gene3D" id="3.30.40.10">
    <property type="entry name" value="Zinc/RING finger domain, C3HC4 (zinc finger)"/>
    <property type="match status" value="1"/>
</dbReference>
<dbReference type="InterPro" id="IPR028651">
    <property type="entry name" value="ING_fam"/>
</dbReference>
<evidence type="ECO:0000256" key="6">
    <source>
        <dbReference type="ARBA" id="ARBA00023242"/>
    </source>
</evidence>
<evidence type="ECO:0000256" key="3">
    <source>
        <dbReference type="ARBA" id="ARBA00022723"/>
    </source>
</evidence>
<feature type="compositionally biased region" description="Polar residues" evidence="10">
    <location>
        <begin position="579"/>
        <end position="589"/>
    </location>
</feature>
<feature type="site" description="Histone H3K4me3 binding" evidence="7">
    <location>
        <position position="761"/>
    </location>
</feature>
<evidence type="ECO:0000313" key="12">
    <source>
        <dbReference type="EMBL" id="OAG01699.1"/>
    </source>
</evidence>
<dbReference type="GO" id="GO:0008270">
    <property type="term" value="F:zinc ion binding"/>
    <property type="evidence" value="ECO:0007669"/>
    <property type="project" value="UniProtKB-KW"/>
</dbReference>
<dbReference type="Proteomes" id="UP000077069">
    <property type="component" value="Unassembled WGS sequence"/>
</dbReference>
<dbReference type="AlphaFoldDB" id="A0A177C481"/>
<dbReference type="SMART" id="SM00249">
    <property type="entry name" value="PHD"/>
    <property type="match status" value="1"/>
</dbReference>
<feature type="binding site" evidence="8">
    <location>
        <position position="784"/>
    </location>
    <ligand>
        <name>Zn(2+)</name>
        <dbReference type="ChEBI" id="CHEBI:29105"/>
        <label>2</label>
    </ligand>
</feature>
<evidence type="ECO:0000313" key="13">
    <source>
        <dbReference type="Proteomes" id="UP000077069"/>
    </source>
</evidence>
<feature type="compositionally biased region" description="Polar residues" evidence="10">
    <location>
        <begin position="495"/>
        <end position="505"/>
    </location>
</feature>
<dbReference type="InterPro" id="IPR024610">
    <property type="entry name" value="ING_N_histone-binding"/>
</dbReference>
<evidence type="ECO:0000256" key="2">
    <source>
        <dbReference type="ARBA" id="ARBA00010210"/>
    </source>
</evidence>
<keyword evidence="4 9" id="KW-0863">Zinc-finger</keyword>
<dbReference type="PANTHER" id="PTHR10333:SF94">
    <property type="entry name" value="FINGER DOMAIN PROTEIN, PUTATIVE (AFU_ORTHOLOGUE AFUA_3G11940)-RELATED"/>
    <property type="match status" value="1"/>
</dbReference>
<feature type="site" description="Histone H3K4me3 binding" evidence="7">
    <location>
        <position position="739"/>
    </location>
</feature>
<dbReference type="InParanoid" id="A0A177C481"/>
<feature type="region of interest" description="Disordered" evidence="10">
    <location>
        <begin position="437"/>
        <end position="734"/>
    </location>
</feature>
<dbReference type="RefSeq" id="XP_018032064.1">
    <property type="nucleotide sequence ID" value="XM_018179276.1"/>
</dbReference>
<feature type="compositionally biased region" description="Low complexity" evidence="10">
    <location>
        <begin position="361"/>
        <end position="372"/>
    </location>
</feature>
<feature type="binding site" evidence="8">
    <location>
        <position position="740"/>
    </location>
    <ligand>
        <name>Zn(2+)</name>
        <dbReference type="ChEBI" id="CHEBI:29105"/>
        <label>1</label>
    </ligand>
</feature>
<dbReference type="EMBL" id="KV441557">
    <property type="protein sequence ID" value="OAG01699.1"/>
    <property type="molecule type" value="Genomic_DNA"/>
</dbReference>
<dbReference type="GO" id="GO:0005634">
    <property type="term" value="C:nucleus"/>
    <property type="evidence" value="ECO:0007669"/>
    <property type="project" value="UniProtKB-SubCell"/>
</dbReference>
<sequence length="810" mass="87730">MAEEAAPPEETTPPPVANPDAQTTVNDFLDYTEFFPSDLVRSLRLIGDLDQTYVDATQTVHQLTVKYGKLPTVPAGERPDPVVLRKEIALALDKAIYARESSYAEASRLYEVAERHKHRIGIIKRKLQAQPEPPSRDPTPVPVSPQAARGLISKFGAPHPRLNFDGRFGSSSTARPRDRKKSRVPLPGVRIRTASFSDSDDSEVRSTADLAIAPKRLKDHKDKPPRPHKVRVRAPGSGTNVHSSFAGISTSNALARLSPPPDNARPGSKWAPWFKLTEYEMAVLRKKMKKNAVWTPSETMIKRQLEAGGRGQEAYDREKKRCEETGDEFLDEEPAAPSIRQIVPPTATESQPASAQPISAPTEHTPTDTEPTPTEPYKDLDLEEAITPKDTSGTRDTRQSKRDIRRRQALHDAQELENATLKIKKAADWMQELELGFSTASSKRSATRPSNKRKRDSTPPPAAETPAEATSESSLASQDSATKPPEAKKLRLTLPVSNAGTSTPPELTPVGPSPGVKTPASFSEMAKTTTVQVPLAPAGPGTPKNASTSELASASQPGTPADSSPAVPVSTEAAASHTEPPQSNVTAASSRPRRESVAPPKEKPSSPAPATAPPAKKQNAPTPLPEAPAPAQGARPRSSRGHVPTPKAQSEEPKPHEPGQSVRETRRHSIFSQSALATPAPARRTRRKAPPKGEISHGEDGQMTVTNVKRAQGTKTAKKKKPEEESGPAEEIDEDEERYCICDGISEGSMVRCDNDCEKEWFHFACVGLEGLPARRANWYCPDCRVALGTDAYGKPKVPPPLPGRRGNSH</sequence>
<dbReference type="SUPFAM" id="SSF57903">
    <property type="entry name" value="FYVE/PHD zinc finger"/>
    <property type="match status" value="1"/>
</dbReference>
<dbReference type="GO" id="GO:0004402">
    <property type="term" value="F:histone acetyltransferase activity"/>
    <property type="evidence" value="ECO:0007669"/>
    <property type="project" value="TreeGrafter"/>
</dbReference>
<dbReference type="InterPro" id="IPR019787">
    <property type="entry name" value="Znf_PHD-finger"/>
</dbReference>
<evidence type="ECO:0000256" key="8">
    <source>
        <dbReference type="PIRSR" id="PIRSR628651-51"/>
    </source>
</evidence>
<evidence type="ECO:0000256" key="5">
    <source>
        <dbReference type="ARBA" id="ARBA00022833"/>
    </source>
</evidence>
<feature type="compositionally biased region" description="Polar residues" evidence="10">
    <location>
        <begin position="438"/>
        <end position="449"/>
    </location>
</feature>
<feature type="region of interest" description="Disordered" evidence="10">
    <location>
        <begin position="124"/>
        <end position="241"/>
    </location>
</feature>
<dbReference type="PROSITE" id="PS01359">
    <property type="entry name" value="ZF_PHD_1"/>
    <property type="match status" value="1"/>
</dbReference>
<evidence type="ECO:0000256" key="10">
    <source>
        <dbReference type="SAM" id="MobiDB-lite"/>
    </source>
</evidence>
<evidence type="ECO:0000256" key="7">
    <source>
        <dbReference type="PIRSR" id="PIRSR628651-50"/>
    </source>
</evidence>
<evidence type="ECO:0000256" key="4">
    <source>
        <dbReference type="ARBA" id="ARBA00022771"/>
    </source>
</evidence>
<dbReference type="SMART" id="SM01408">
    <property type="entry name" value="ING"/>
    <property type="match status" value="1"/>
</dbReference>
<gene>
    <name evidence="12" type="ORF">CC84DRAFT_1167867</name>
</gene>
<feature type="site" description="Histone H3K4me3 binding" evidence="7">
    <location>
        <position position="754"/>
    </location>
</feature>
<feature type="compositionally biased region" description="Polar residues" evidence="10">
    <location>
        <begin position="347"/>
        <end position="359"/>
    </location>
</feature>
<protein>
    <recommendedName>
        <fullName evidence="11">PHD-type domain-containing protein</fullName>
    </recommendedName>
</protein>
<evidence type="ECO:0000256" key="1">
    <source>
        <dbReference type="ARBA" id="ARBA00004123"/>
    </source>
</evidence>
<organism evidence="12 13">
    <name type="scientific">Paraphaeosphaeria sporulosa</name>
    <dbReference type="NCBI Taxonomy" id="1460663"/>
    <lineage>
        <taxon>Eukaryota</taxon>
        <taxon>Fungi</taxon>
        <taxon>Dikarya</taxon>
        <taxon>Ascomycota</taxon>
        <taxon>Pezizomycotina</taxon>
        <taxon>Dothideomycetes</taxon>
        <taxon>Pleosporomycetidae</taxon>
        <taxon>Pleosporales</taxon>
        <taxon>Massarineae</taxon>
        <taxon>Didymosphaeriaceae</taxon>
        <taxon>Paraphaeosphaeria</taxon>
    </lineage>
</organism>
<feature type="binding site" evidence="8">
    <location>
        <position position="742"/>
    </location>
    <ligand>
        <name>Zn(2+)</name>
        <dbReference type="ChEBI" id="CHEBI:29105"/>
        <label>1</label>
    </ligand>
</feature>
<feature type="compositionally biased region" description="Acidic residues" evidence="10">
    <location>
        <begin position="725"/>
        <end position="734"/>
    </location>
</feature>
<feature type="binding site" evidence="8">
    <location>
        <position position="763"/>
    </location>
    <ligand>
        <name>Zn(2+)</name>
        <dbReference type="ChEBI" id="CHEBI:29105"/>
        <label>1</label>
    </ligand>
</feature>
<feature type="compositionally biased region" description="Pro residues" evidence="10">
    <location>
        <begin position="131"/>
        <end position="143"/>
    </location>
</feature>
<accession>A0A177C481</accession>
<proteinExistence type="inferred from homology"/>
<feature type="compositionally biased region" description="Low complexity" evidence="10">
    <location>
        <begin position="464"/>
        <end position="474"/>
    </location>
</feature>
<dbReference type="STRING" id="1460663.A0A177C481"/>
<keyword evidence="13" id="KW-1185">Reference proteome</keyword>
<feature type="domain" description="PHD-type" evidence="11">
    <location>
        <begin position="737"/>
        <end position="787"/>
    </location>
</feature>
<feature type="compositionally biased region" description="Basic and acidic residues" evidence="10">
    <location>
        <begin position="592"/>
        <end position="604"/>
    </location>
</feature>
<keyword evidence="3 8" id="KW-0479">Metal-binding</keyword>
<evidence type="ECO:0000256" key="9">
    <source>
        <dbReference type="PROSITE-ProRule" id="PRU00146"/>
    </source>
</evidence>
<feature type="binding site" evidence="8">
    <location>
        <position position="757"/>
    </location>
    <ligand>
        <name>Zn(2+)</name>
        <dbReference type="ChEBI" id="CHEBI:29105"/>
        <label>2</label>
    </ligand>
</feature>
<feature type="compositionally biased region" description="Basic and acidic residues" evidence="10">
    <location>
        <begin position="392"/>
        <end position="402"/>
    </location>
</feature>
<dbReference type="PANTHER" id="PTHR10333">
    <property type="entry name" value="INHIBITOR OF GROWTH PROTEIN"/>
    <property type="match status" value="1"/>
</dbReference>
<dbReference type="GO" id="GO:0006355">
    <property type="term" value="P:regulation of DNA-templated transcription"/>
    <property type="evidence" value="ECO:0007669"/>
    <property type="project" value="TreeGrafter"/>
</dbReference>
<feature type="compositionally biased region" description="Polar residues" evidence="10">
    <location>
        <begin position="544"/>
        <end position="562"/>
    </location>
</feature>
<dbReference type="CDD" id="cd15505">
    <property type="entry name" value="PHD_ING"/>
    <property type="match status" value="1"/>
</dbReference>
<reference evidence="12 13" key="1">
    <citation type="submission" date="2016-05" db="EMBL/GenBank/DDBJ databases">
        <title>Comparative analysis of secretome profiles of manganese(II)-oxidizing ascomycete fungi.</title>
        <authorList>
            <consortium name="DOE Joint Genome Institute"/>
            <person name="Zeiner C.A."/>
            <person name="Purvine S.O."/>
            <person name="Zink E.M."/>
            <person name="Wu S."/>
            <person name="Pasa-Tolic L."/>
            <person name="Chaput D.L."/>
            <person name="Haridas S."/>
            <person name="Grigoriev I.V."/>
            <person name="Santelli C.M."/>
            <person name="Hansel C.M."/>
        </authorList>
    </citation>
    <scope>NUCLEOTIDE SEQUENCE [LARGE SCALE GENOMIC DNA]</scope>
    <source>
        <strain evidence="12 13">AP3s5-JAC2a</strain>
    </source>
</reference>
<feature type="binding site" evidence="8">
    <location>
        <position position="766"/>
    </location>
    <ligand>
        <name>Zn(2+)</name>
        <dbReference type="ChEBI" id="CHEBI:29105"/>
        <label>1</label>
    </ligand>
</feature>
<dbReference type="InterPro" id="IPR019786">
    <property type="entry name" value="Zinc_finger_PHD-type_CS"/>
</dbReference>
<dbReference type="InterPro" id="IPR013083">
    <property type="entry name" value="Znf_RING/FYVE/PHD"/>
</dbReference>
<evidence type="ECO:0000259" key="11">
    <source>
        <dbReference type="PROSITE" id="PS50016"/>
    </source>
</evidence>
<dbReference type="Gene3D" id="6.10.140.1740">
    <property type="match status" value="1"/>
</dbReference>
<keyword evidence="6" id="KW-0539">Nucleus</keyword>
<dbReference type="InterPro" id="IPR011011">
    <property type="entry name" value="Znf_FYVE_PHD"/>
</dbReference>
<comment type="subcellular location">
    <subcellularLocation>
        <location evidence="1">Nucleus</location>
    </subcellularLocation>
</comment>
<dbReference type="GO" id="GO:0000123">
    <property type="term" value="C:histone acetyltransferase complex"/>
    <property type="evidence" value="ECO:0007669"/>
    <property type="project" value="TreeGrafter"/>
</dbReference>
<feature type="region of interest" description="Disordered" evidence="10">
    <location>
        <begin position="345"/>
        <end position="419"/>
    </location>
</feature>
<dbReference type="InterPro" id="IPR001965">
    <property type="entry name" value="Znf_PHD"/>
</dbReference>